<dbReference type="EMBL" id="CAUWAG010000010">
    <property type="protein sequence ID" value="CAJ2507064.1"/>
    <property type="molecule type" value="Genomic_DNA"/>
</dbReference>
<dbReference type="Pfam" id="PF00149">
    <property type="entry name" value="Metallophos"/>
    <property type="match status" value="1"/>
</dbReference>
<feature type="domain" description="Calcineurin-like phosphoesterase" evidence="1">
    <location>
        <begin position="87"/>
        <end position="311"/>
    </location>
</feature>
<dbReference type="GO" id="GO:0005737">
    <property type="term" value="C:cytoplasm"/>
    <property type="evidence" value="ECO:0007669"/>
    <property type="project" value="TreeGrafter"/>
</dbReference>
<evidence type="ECO:0000259" key="1">
    <source>
        <dbReference type="Pfam" id="PF00149"/>
    </source>
</evidence>
<sequence length="360" mass="40239">MARTNPASPAPRSRRSWVRHMVAWTLAALAVLFFCTHLDKLHRPSSKQLNSRSVGRFAPRDVSLGTPDIAVKVENIPVTLGKRDVERLLIIGDVHGMGKELNTLLEKVIYDKKHDHVILVGDVVTLGLENKDVVDLARKDKWSAVTGNHEWQLLAAFDNYNSYDLEKLTSALKDPQSPELGKLTSAYNDAHLFPQPDKVKLAKKIKLDVQLANDLGDANLKWIRGLPHVLRVGDIQSLGHVVVVHAGFIPNVEFKDQSLLTILNLMNMQAEDGTYKPVEKGGEWWADAWNSLQKQTEDEQKRTTVVYGHDQGRGLKLESNTLGLDSGCKKGGTLTALILKPGKDYETESVKCRTMKKKYE</sequence>
<dbReference type="GO" id="GO:0006798">
    <property type="term" value="P:polyphosphate catabolic process"/>
    <property type="evidence" value="ECO:0007669"/>
    <property type="project" value="TreeGrafter"/>
</dbReference>
<protein>
    <submittedName>
        <fullName evidence="2">Uu.00g082500.m01.CDS01</fullName>
    </submittedName>
</protein>
<dbReference type="InterPro" id="IPR029052">
    <property type="entry name" value="Metallo-depent_PP-like"/>
</dbReference>
<dbReference type="PANTHER" id="PTHR42850:SF4">
    <property type="entry name" value="ZINC-DEPENDENT ENDOPOLYPHOSPHATASE"/>
    <property type="match status" value="1"/>
</dbReference>
<evidence type="ECO:0000313" key="2">
    <source>
        <dbReference type="EMBL" id="CAJ2507064.1"/>
    </source>
</evidence>
<dbReference type="PANTHER" id="PTHR42850">
    <property type="entry name" value="METALLOPHOSPHOESTERASE"/>
    <property type="match status" value="1"/>
</dbReference>
<dbReference type="GO" id="GO:0000298">
    <property type="term" value="F:endopolyphosphatase activity"/>
    <property type="evidence" value="ECO:0007669"/>
    <property type="project" value="TreeGrafter"/>
</dbReference>
<name>A0AAI8YH43_9PEZI</name>
<dbReference type="InterPro" id="IPR004843">
    <property type="entry name" value="Calcineurin-like_PHP"/>
</dbReference>
<evidence type="ECO:0000313" key="3">
    <source>
        <dbReference type="Proteomes" id="UP001295740"/>
    </source>
</evidence>
<dbReference type="Proteomes" id="UP001295740">
    <property type="component" value="Unassembled WGS sequence"/>
</dbReference>
<comment type="caution">
    <text evidence="2">The sequence shown here is derived from an EMBL/GenBank/DDBJ whole genome shotgun (WGS) entry which is preliminary data.</text>
</comment>
<keyword evidence="3" id="KW-1185">Reference proteome</keyword>
<organism evidence="2 3">
    <name type="scientific">Anthostomella pinea</name>
    <dbReference type="NCBI Taxonomy" id="933095"/>
    <lineage>
        <taxon>Eukaryota</taxon>
        <taxon>Fungi</taxon>
        <taxon>Dikarya</taxon>
        <taxon>Ascomycota</taxon>
        <taxon>Pezizomycotina</taxon>
        <taxon>Sordariomycetes</taxon>
        <taxon>Xylariomycetidae</taxon>
        <taxon>Xylariales</taxon>
        <taxon>Xylariaceae</taxon>
        <taxon>Anthostomella</taxon>
    </lineage>
</organism>
<gene>
    <name evidence="2" type="ORF">KHLLAP_LOCUS7532</name>
</gene>
<accession>A0AAI8YH43</accession>
<dbReference type="SUPFAM" id="SSF56300">
    <property type="entry name" value="Metallo-dependent phosphatases"/>
    <property type="match status" value="1"/>
</dbReference>
<proteinExistence type="predicted"/>
<dbReference type="Gene3D" id="3.60.21.10">
    <property type="match status" value="1"/>
</dbReference>
<dbReference type="AlphaFoldDB" id="A0AAI8YH43"/>
<dbReference type="GO" id="GO:0016791">
    <property type="term" value="F:phosphatase activity"/>
    <property type="evidence" value="ECO:0007669"/>
    <property type="project" value="TreeGrafter"/>
</dbReference>
<dbReference type="InterPro" id="IPR050126">
    <property type="entry name" value="Ap4A_hydrolase"/>
</dbReference>
<reference evidence="2" key="1">
    <citation type="submission" date="2023-10" db="EMBL/GenBank/DDBJ databases">
        <authorList>
            <person name="Hackl T."/>
        </authorList>
    </citation>
    <scope>NUCLEOTIDE SEQUENCE</scope>
</reference>